<evidence type="ECO:0000256" key="2">
    <source>
        <dbReference type="ARBA" id="ARBA00001974"/>
    </source>
</evidence>
<keyword evidence="6" id="KW-0001">2Fe-2S</keyword>
<evidence type="ECO:0000256" key="6">
    <source>
        <dbReference type="ARBA" id="ARBA00022714"/>
    </source>
</evidence>
<name>A0A7Z0WRQ0_9PSEU</name>
<dbReference type="InterPro" id="IPR016169">
    <property type="entry name" value="FAD-bd_PCMH_sub2"/>
</dbReference>
<dbReference type="Gene3D" id="3.30.43.10">
    <property type="entry name" value="Uridine Diphospho-n-acetylenolpyruvylglucosamine Reductase, domain 2"/>
    <property type="match status" value="1"/>
</dbReference>
<dbReference type="SUPFAM" id="SSF54665">
    <property type="entry name" value="CO dehydrogenase molybdoprotein N-domain-like"/>
    <property type="match status" value="1"/>
</dbReference>
<organism evidence="17 18">
    <name type="scientific">Actinophytocola xinjiangensis</name>
    <dbReference type="NCBI Taxonomy" id="485602"/>
    <lineage>
        <taxon>Bacteria</taxon>
        <taxon>Bacillati</taxon>
        <taxon>Actinomycetota</taxon>
        <taxon>Actinomycetes</taxon>
        <taxon>Pseudonocardiales</taxon>
        <taxon>Pseudonocardiaceae</taxon>
    </lineage>
</organism>
<comment type="similarity">
    <text evidence="3">Belongs to the xanthine dehydrogenase family.</text>
</comment>
<dbReference type="SUPFAM" id="SSF55447">
    <property type="entry name" value="CO dehydrogenase flavoprotein C-terminal domain-like"/>
    <property type="match status" value="1"/>
</dbReference>
<comment type="cofactor">
    <cofactor evidence="14">
        <name>Mo-molybdopterin cytosine dinucleotide</name>
        <dbReference type="ChEBI" id="CHEBI:71308"/>
    </cofactor>
</comment>
<keyword evidence="8" id="KW-0274">FAD</keyword>
<dbReference type="InterPro" id="IPR036318">
    <property type="entry name" value="FAD-bd_PCMH-like_sf"/>
</dbReference>
<dbReference type="EMBL" id="MSIF01000001">
    <property type="protein sequence ID" value="OLF14116.1"/>
    <property type="molecule type" value="Genomic_DNA"/>
</dbReference>
<keyword evidence="12" id="KW-0520">NAD</keyword>
<dbReference type="SUPFAM" id="SSF47741">
    <property type="entry name" value="CO dehydrogenase ISP C-domain like"/>
    <property type="match status" value="1"/>
</dbReference>
<evidence type="ECO:0000256" key="10">
    <source>
        <dbReference type="ARBA" id="ARBA00023004"/>
    </source>
</evidence>
<keyword evidence="5" id="KW-0285">Flavoprotein</keyword>
<dbReference type="Proteomes" id="UP000185696">
    <property type="component" value="Unassembled WGS sequence"/>
</dbReference>
<evidence type="ECO:0000313" key="17">
    <source>
        <dbReference type="EMBL" id="OLF14116.1"/>
    </source>
</evidence>
<dbReference type="InterPro" id="IPR036856">
    <property type="entry name" value="Ald_Oxase/Xan_DH_a/b_sf"/>
</dbReference>
<dbReference type="InterPro" id="IPR016166">
    <property type="entry name" value="FAD-bd_PCMH"/>
</dbReference>
<dbReference type="PROSITE" id="PS00197">
    <property type="entry name" value="2FE2S_FER_1"/>
    <property type="match status" value="1"/>
</dbReference>
<dbReference type="InterPro" id="IPR008274">
    <property type="entry name" value="AldOxase/xan_DH_MoCoBD1"/>
</dbReference>
<evidence type="ECO:0000256" key="7">
    <source>
        <dbReference type="ARBA" id="ARBA00022723"/>
    </source>
</evidence>
<dbReference type="SUPFAM" id="SSF56003">
    <property type="entry name" value="Molybdenum cofactor-binding domain"/>
    <property type="match status" value="1"/>
</dbReference>
<dbReference type="Pfam" id="PF01799">
    <property type="entry name" value="Fer2_2"/>
    <property type="match status" value="1"/>
</dbReference>
<dbReference type="PROSITE" id="PS51085">
    <property type="entry name" value="2FE2S_FER_2"/>
    <property type="match status" value="1"/>
</dbReference>
<keyword evidence="11" id="KW-0411">Iron-sulfur</keyword>
<evidence type="ECO:0000256" key="11">
    <source>
        <dbReference type="ARBA" id="ARBA00023014"/>
    </source>
</evidence>
<dbReference type="PANTHER" id="PTHR11908:SF132">
    <property type="entry name" value="ALDEHYDE OXIDASE 1-RELATED"/>
    <property type="match status" value="1"/>
</dbReference>
<dbReference type="Pfam" id="PF00111">
    <property type="entry name" value="Fer2"/>
    <property type="match status" value="1"/>
</dbReference>
<proteinExistence type="inferred from homology"/>
<evidence type="ECO:0000256" key="8">
    <source>
        <dbReference type="ARBA" id="ARBA00022827"/>
    </source>
</evidence>
<evidence type="ECO:0000313" key="18">
    <source>
        <dbReference type="Proteomes" id="UP000185696"/>
    </source>
</evidence>
<dbReference type="InterPro" id="IPR036010">
    <property type="entry name" value="2Fe-2S_ferredoxin-like_sf"/>
</dbReference>
<evidence type="ECO:0000256" key="4">
    <source>
        <dbReference type="ARBA" id="ARBA00022505"/>
    </source>
</evidence>
<dbReference type="Gene3D" id="3.30.365.10">
    <property type="entry name" value="Aldehyde oxidase/xanthine dehydrogenase, molybdopterin binding domain"/>
    <property type="match status" value="4"/>
</dbReference>
<evidence type="ECO:0000256" key="13">
    <source>
        <dbReference type="ARBA" id="ARBA00034078"/>
    </source>
</evidence>
<dbReference type="SMART" id="SM01092">
    <property type="entry name" value="CO_deh_flav_C"/>
    <property type="match status" value="1"/>
</dbReference>
<dbReference type="Pfam" id="PF00941">
    <property type="entry name" value="FAD_binding_5"/>
    <property type="match status" value="1"/>
</dbReference>
<dbReference type="Gene3D" id="1.10.150.120">
    <property type="entry name" value="[2Fe-2S]-binding domain"/>
    <property type="match status" value="1"/>
</dbReference>
<dbReference type="SUPFAM" id="SSF54292">
    <property type="entry name" value="2Fe-2S ferredoxin-like"/>
    <property type="match status" value="1"/>
</dbReference>
<dbReference type="SUPFAM" id="SSF56176">
    <property type="entry name" value="FAD-binding/transporter-associated domain-like"/>
    <property type="match status" value="1"/>
</dbReference>
<dbReference type="PIRSF" id="PIRSF000127">
    <property type="entry name" value="Xanthine_DH"/>
    <property type="match status" value="1"/>
</dbReference>
<sequence length="1490" mass="162396">MNASVTFLLNGEPVTVEDPSPDLLLIDHLRSPGVGLTGAKKGCGQGGCGACTVILTSRDPDTGELAHRSINSCLRPVCSLDGLAVTTVEGTGQTVRPAPEHLTHQLTYSRAAATYATLREAQAATAASRELATARTETDQALGAPGTGDTDGMNPVAHRLAMNNGTQCGYCTTGFVMNMCALLANRPEPTKREIEDALDGNLCRCTGYRPILTGLETFASDWTAEDERRRMKCLPEEALAAVKPAARPRIPLPPGGAPTPSGNRLRVGGRVWARPTTLDELVALLREFPGERTRLVNGNTSYGVYPEEVRAAEVLIDVQLVPELRDISVRDGWADVGGGTTYAELIDLLDDVRQTRDLDEDTGVGALWFMARRTAGTIVRNAATLAGNTMLVLDHIEDGEPFPSDLLTALVAVDAEVTVRWATGDDAPERLPLGRLVERVADDHTWLDGLILLTYHLPLLPAPSTTVFAQKVALRDINAHTLVNATTRLRLTGTTVDEAVIVLGGIAPYPWRPTRTEAALRGSTVTLGEFGRLAAILRAEVTDELECWHDRMRTVPWEGVTDEYRVQLATSFLYKALVNTLLRVAPNEVPEQERSAGVSSWGHWPTSGGEQTYRIQDWKAPVSQPYIKLMAFYQATGQVTYTHETPVPARTVNAAFVQSGVALANYHFRLPGTDGGPVERGELVAHLAGRFPGFVDLVTHEQVPEHGINHQGMGGDQPLLAVRRVSYVGQAIALVLAGGEQEAQTIAGYVADHCLGYTEVREWPQEWRRPVLTVEQAIELGSVFPDYPTTANFNSHIWRITRPGSDLGWTEKRAPLEREPSRTTKVVDGVECVVVGNTQSTGGQAHFYLETQSCVVEPLDGDRWRIVPSTQSPMEMHQTAAMALGVEYHRVQVDVPQVGGGYGGKTEQTRFVVGPALVAANALRRPVRLVMPRDADTGLIGKRHAVHGGYQVAIDPRTKLLHGLDAVMLADGGAFYDCSFVVANCLQLRTDNAYRIDNFRSQIDVLRTNKAPSTAFRAFGDIQGKLIIENAVDDAAHAAGLDPTEVREANLYRRGDVTPFGQALTYCYMREVWSYLRRLCDYDTQRAEVTEFNRRNRWRKRGIAMMPVKYGSGYNLLQLEQAVAHLAVYAGDGSVVIHQGGVEMGQGLTTRVEQVASYVLNVPFDLLRVSGPNTAVTPNPTSTGASTGTNYSAEAVKRACEQLRGRLTEFGHRMLAEKGPDWCCANQIDFWNYGKQGWATPLTNPITGTTRLIWQNLVQVAYQQRVDLVVSFSARIPGGENPVPALTFKPMDQQRDIPGIEVDRRALPGGAVDAFPDFTYSAACSTVEVDVLTGEVKVLRTDIAYDIGWSLNPALDIGQVEGAFVQGIGYVLTEDLVFQPPGEQAEGRLNTVNTWRYKPPAVTTIPLVFNTHLFPRDLAPEVPDNPTDVLSAKEVGEPPLVLATSVFLAVKDAVRASRVERGLDGLFRLDAPATVQEVRRACEVDLGAPA</sequence>
<dbReference type="InterPro" id="IPR006058">
    <property type="entry name" value="2Fe2S_fd_BS"/>
</dbReference>
<dbReference type="OrthoDB" id="9758509at2"/>
<dbReference type="InterPro" id="IPR016167">
    <property type="entry name" value="FAD-bd_PCMH_sub1"/>
</dbReference>
<dbReference type="PROSITE" id="PS51387">
    <property type="entry name" value="FAD_PCMH"/>
    <property type="match status" value="1"/>
</dbReference>
<dbReference type="Pfam" id="PF20256">
    <property type="entry name" value="MoCoBD_2"/>
    <property type="match status" value="1"/>
</dbReference>
<protein>
    <submittedName>
        <fullName evidence="17">Xanthine dehydrogenase</fullName>
    </submittedName>
</protein>
<dbReference type="FunFam" id="3.10.20.30:FF:000012">
    <property type="entry name" value="Xanthine dehydrogenase/oxidase"/>
    <property type="match status" value="1"/>
</dbReference>
<evidence type="ECO:0000256" key="5">
    <source>
        <dbReference type="ARBA" id="ARBA00022630"/>
    </source>
</evidence>
<dbReference type="InterPro" id="IPR012675">
    <property type="entry name" value="Beta-grasp_dom_sf"/>
</dbReference>
<dbReference type="InterPro" id="IPR037165">
    <property type="entry name" value="AldOxase/xan_DH_Mopterin-bd_sf"/>
</dbReference>
<dbReference type="FunFam" id="3.30.365.10:FF:000001">
    <property type="entry name" value="Xanthine dehydrogenase oxidase"/>
    <property type="match status" value="1"/>
</dbReference>
<evidence type="ECO:0000259" key="16">
    <source>
        <dbReference type="PROSITE" id="PS51387"/>
    </source>
</evidence>
<evidence type="ECO:0000256" key="14">
    <source>
        <dbReference type="ARBA" id="ARBA00053029"/>
    </source>
</evidence>
<feature type="domain" description="2Fe-2S ferredoxin-type" evidence="15">
    <location>
        <begin position="3"/>
        <end position="91"/>
    </location>
</feature>
<dbReference type="Pfam" id="PF03450">
    <property type="entry name" value="CO_deh_flav_C"/>
    <property type="match status" value="1"/>
</dbReference>
<dbReference type="InterPro" id="IPR036683">
    <property type="entry name" value="CO_DH_flav_C_dom_sf"/>
</dbReference>
<dbReference type="GO" id="GO:0016491">
    <property type="term" value="F:oxidoreductase activity"/>
    <property type="evidence" value="ECO:0007669"/>
    <property type="project" value="UniProtKB-KW"/>
</dbReference>
<comment type="caution">
    <text evidence="17">The sequence shown here is derived from an EMBL/GenBank/DDBJ whole genome shotgun (WGS) entry which is preliminary data.</text>
</comment>
<dbReference type="Gene3D" id="3.30.465.10">
    <property type="match status" value="1"/>
</dbReference>
<dbReference type="GO" id="GO:0051537">
    <property type="term" value="F:2 iron, 2 sulfur cluster binding"/>
    <property type="evidence" value="ECO:0007669"/>
    <property type="project" value="UniProtKB-KW"/>
</dbReference>
<keyword evidence="10" id="KW-0408">Iron</keyword>
<keyword evidence="9" id="KW-0560">Oxidoreductase</keyword>
<evidence type="ECO:0000256" key="12">
    <source>
        <dbReference type="ARBA" id="ARBA00023027"/>
    </source>
</evidence>
<dbReference type="InterPro" id="IPR002888">
    <property type="entry name" value="2Fe-2S-bd"/>
</dbReference>
<evidence type="ECO:0000259" key="15">
    <source>
        <dbReference type="PROSITE" id="PS51085"/>
    </source>
</evidence>
<dbReference type="GO" id="GO:0071949">
    <property type="term" value="F:FAD binding"/>
    <property type="evidence" value="ECO:0007669"/>
    <property type="project" value="InterPro"/>
</dbReference>
<accession>A0A7Z0WRQ0</accession>
<evidence type="ECO:0000256" key="3">
    <source>
        <dbReference type="ARBA" id="ARBA00006849"/>
    </source>
</evidence>
<dbReference type="InterPro" id="IPR002346">
    <property type="entry name" value="Mopterin_DH_FAD-bd"/>
</dbReference>
<reference evidence="17 18" key="1">
    <citation type="submission" date="2016-12" db="EMBL/GenBank/DDBJ databases">
        <title>The draft genome sequence of Actinophytocola xinjiangensis.</title>
        <authorList>
            <person name="Wang W."/>
            <person name="Yuan L."/>
        </authorList>
    </citation>
    <scope>NUCLEOTIDE SEQUENCE [LARGE SCALE GENOMIC DNA]</scope>
    <source>
        <strain evidence="17 18">CGMCC 4.4663</strain>
    </source>
</reference>
<gene>
    <name evidence="17" type="ORF">BLA60_02850</name>
</gene>
<keyword evidence="7" id="KW-0479">Metal-binding</keyword>
<dbReference type="RefSeq" id="WP_075131063.1">
    <property type="nucleotide sequence ID" value="NZ_MSIF01000001.1"/>
</dbReference>
<dbReference type="Pfam" id="PF02738">
    <property type="entry name" value="MoCoBD_1"/>
    <property type="match status" value="1"/>
</dbReference>
<comment type="cofactor">
    <cofactor evidence="2">
        <name>FAD</name>
        <dbReference type="ChEBI" id="CHEBI:57692"/>
    </cofactor>
</comment>
<dbReference type="Gene3D" id="3.30.390.50">
    <property type="entry name" value="CO dehydrogenase flavoprotein, C-terminal domain"/>
    <property type="match status" value="1"/>
</dbReference>
<dbReference type="Gene3D" id="3.10.20.30">
    <property type="match status" value="1"/>
</dbReference>
<dbReference type="InterPro" id="IPR046867">
    <property type="entry name" value="AldOxase/xan_DH_MoCoBD2"/>
</dbReference>
<feature type="domain" description="FAD-binding PCMH-type" evidence="16">
    <location>
        <begin position="265"/>
        <end position="462"/>
    </location>
</feature>
<dbReference type="InterPro" id="IPR005107">
    <property type="entry name" value="CO_DH_flav_C"/>
</dbReference>
<dbReference type="InterPro" id="IPR001041">
    <property type="entry name" value="2Fe-2S_ferredoxin-type"/>
</dbReference>
<dbReference type="InterPro" id="IPR036884">
    <property type="entry name" value="2Fe-2S-bd_dom_sf"/>
</dbReference>
<keyword evidence="18" id="KW-1185">Reference proteome</keyword>
<dbReference type="Gene3D" id="3.90.1170.50">
    <property type="entry name" value="Aldehyde oxidase/xanthine dehydrogenase, a/b hammerhead"/>
    <property type="match status" value="1"/>
</dbReference>
<comment type="cofactor">
    <cofactor evidence="1">
        <name>Mo-molybdopterin</name>
        <dbReference type="ChEBI" id="CHEBI:71302"/>
    </cofactor>
</comment>
<evidence type="ECO:0000256" key="1">
    <source>
        <dbReference type="ARBA" id="ARBA00001924"/>
    </source>
</evidence>
<dbReference type="SMART" id="SM01008">
    <property type="entry name" value="Ald_Xan_dh_C"/>
    <property type="match status" value="1"/>
</dbReference>
<dbReference type="GO" id="GO:0005506">
    <property type="term" value="F:iron ion binding"/>
    <property type="evidence" value="ECO:0007669"/>
    <property type="project" value="InterPro"/>
</dbReference>
<dbReference type="PANTHER" id="PTHR11908">
    <property type="entry name" value="XANTHINE DEHYDROGENASE"/>
    <property type="match status" value="1"/>
</dbReference>
<keyword evidence="4" id="KW-0500">Molybdenum</keyword>
<dbReference type="InterPro" id="IPR000674">
    <property type="entry name" value="Ald_Oxase/Xan_DH_a/b"/>
</dbReference>
<evidence type="ECO:0000256" key="9">
    <source>
        <dbReference type="ARBA" id="ARBA00023002"/>
    </source>
</evidence>
<comment type="cofactor">
    <cofactor evidence="13">
        <name>[2Fe-2S] cluster</name>
        <dbReference type="ChEBI" id="CHEBI:190135"/>
    </cofactor>
</comment>
<dbReference type="InterPro" id="IPR016208">
    <property type="entry name" value="Ald_Oxase/xanthine_DH-like"/>
</dbReference>